<dbReference type="PANTHER" id="PTHR13674">
    <property type="entry name" value="GROWTH AND TRANSFORMATION-DEPENDENT PROTEIN"/>
    <property type="match status" value="1"/>
</dbReference>
<evidence type="ECO:0000256" key="3">
    <source>
        <dbReference type="ARBA" id="ARBA00022692"/>
    </source>
</evidence>
<comment type="similarity">
    <text evidence="2">Belongs to the UPF0389 family.</text>
</comment>
<organism evidence="7 8">
    <name type="scientific">Brassicogethes aeneus</name>
    <name type="common">Rape pollen beetle</name>
    <name type="synonym">Meligethes aeneus</name>
    <dbReference type="NCBI Taxonomy" id="1431903"/>
    <lineage>
        <taxon>Eukaryota</taxon>
        <taxon>Metazoa</taxon>
        <taxon>Ecdysozoa</taxon>
        <taxon>Arthropoda</taxon>
        <taxon>Hexapoda</taxon>
        <taxon>Insecta</taxon>
        <taxon>Pterygota</taxon>
        <taxon>Neoptera</taxon>
        <taxon>Endopterygota</taxon>
        <taxon>Coleoptera</taxon>
        <taxon>Polyphaga</taxon>
        <taxon>Cucujiformia</taxon>
        <taxon>Nitidulidae</taxon>
        <taxon>Meligethinae</taxon>
        <taxon>Brassicogethes</taxon>
    </lineage>
</organism>
<evidence type="ECO:0000256" key="2">
    <source>
        <dbReference type="ARBA" id="ARBA00007363"/>
    </source>
</evidence>
<evidence type="ECO:0000256" key="1">
    <source>
        <dbReference type="ARBA" id="ARBA00004167"/>
    </source>
</evidence>
<feature type="transmembrane region" description="Helical" evidence="6">
    <location>
        <begin position="81"/>
        <end position="99"/>
    </location>
</feature>
<protein>
    <submittedName>
        <fullName evidence="7">Uncharacterized protein</fullName>
    </submittedName>
</protein>
<dbReference type="OrthoDB" id="8193498at2759"/>
<keyword evidence="4 6" id="KW-1133">Transmembrane helix</keyword>
<keyword evidence="8" id="KW-1185">Reference proteome</keyword>
<dbReference type="InterPro" id="IPR009432">
    <property type="entry name" value="DUF1075"/>
</dbReference>
<name>A0A9P0B734_BRAAE</name>
<reference evidence="7" key="1">
    <citation type="submission" date="2021-12" db="EMBL/GenBank/DDBJ databases">
        <authorList>
            <person name="King R."/>
        </authorList>
    </citation>
    <scope>NUCLEOTIDE SEQUENCE</scope>
</reference>
<comment type="subcellular location">
    <subcellularLocation>
        <location evidence="1">Membrane</location>
        <topology evidence="1">Single-pass membrane protein</topology>
    </subcellularLocation>
</comment>
<proteinExistence type="inferred from homology"/>
<sequence>MISVIKGFLPKVNTVLATSGNNLKTFIRSEHGRLESPGHRVNNLERKFLVWTGKYKTVEEVPNFVAQNVMERARNRMRIRIANYMIVGTAVGCLIMVYSGKNAAKRGESVQQQNLEWHKSVKEEEERVKNQK</sequence>
<accession>A0A9P0B734</accession>
<dbReference type="GO" id="GO:0016020">
    <property type="term" value="C:membrane"/>
    <property type="evidence" value="ECO:0007669"/>
    <property type="project" value="UniProtKB-SubCell"/>
</dbReference>
<gene>
    <name evidence="7" type="ORF">MELIAE_LOCUS7897</name>
</gene>
<dbReference type="AlphaFoldDB" id="A0A9P0B734"/>
<dbReference type="PANTHER" id="PTHR13674:SF5">
    <property type="entry name" value="UPF0389 PROTEIN CG9231"/>
    <property type="match status" value="1"/>
</dbReference>
<evidence type="ECO:0000313" key="7">
    <source>
        <dbReference type="EMBL" id="CAH0557105.1"/>
    </source>
</evidence>
<evidence type="ECO:0000313" key="8">
    <source>
        <dbReference type="Proteomes" id="UP001154078"/>
    </source>
</evidence>
<keyword evidence="3 6" id="KW-0812">Transmembrane</keyword>
<keyword evidence="5 6" id="KW-0472">Membrane</keyword>
<dbReference type="Proteomes" id="UP001154078">
    <property type="component" value="Chromosome 5"/>
</dbReference>
<dbReference type="Pfam" id="PF06388">
    <property type="entry name" value="DUF1075"/>
    <property type="match status" value="1"/>
</dbReference>
<dbReference type="EMBL" id="OV121136">
    <property type="protein sequence ID" value="CAH0557105.1"/>
    <property type="molecule type" value="Genomic_DNA"/>
</dbReference>
<evidence type="ECO:0000256" key="5">
    <source>
        <dbReference type="ARBA" id="ARBA00023136"/>
    </source>
</evidence>
<evidence type="ECO:0000256" key="6">
    <source>
        <dbReference type="SAM" id="Phobius"/>
    </source>
</evidence>
<evidence type="ECO:0000256" key="4">
    <source>
        <dbReference type="ARBA" id="ARBA00022989"/>
    </source>
</evidence>